<evidence type="ECO:0000313" key="2">
    <source>
        <dbReference type="EMBL" id="CAD9423091.1"/>
    </source>
</evidence>
<dbReference type="EMBL" id="HBGQ01035370">
    <property type="protein sequence ID" value="CAD9423091.1"/>
    <property type="molecule type" value="Transcribed_RNA"/>
</dbReference>
<name>A0A7S2CEL0_9DINO</name>
<accession>A0A7S2CEL0</accession>
<protein>
    <submittedName>
        <fullName evidence="2">Uncharacterized protein</fullName>
    </submittedName>
</protein>
<sequence length="178" mass="17881">MGCASGKAAPPSSIGEPNDAPGSKTLLARAGSGGKSPGQQKETTSAGAGAAQAVAEGPAPADAPARQEPAPEGAEVAPASEALATAGAAEVVCRRAGAVVTPEEAATGELVRPLGERDGVHDPTSGCNRRRKRKGTPWPGKGGNPLAPVPPDGDEADARWWRFPCCTACHESEEELDD</sequence>
<reference evidence="2" key="1">
    <citation type="submission" date="2021-01" db="EMBL/GenBank/DDBJ databases">
        <authorList>
            <person name="Corre E."/>
            <person name="Pelletier E."/>
            <person name="Niang G."/>
            <person name="Scheremetjew M."/>
            <person name="Finn R."/>
            <person name="Kale V."/>
            <person name="Holt S."/>
            <person name="Cochrane G."/>
            <person name="Meng A."/>
            <person name="Brown T."/>
            <person name="Cohen L."/>
        </authorList>
    </citation>
    <scope>NUCLEOTIDE SEQUENCE</scope>
    <source>
        <strain evidence="2">CCMP2222</strain>
    </source>
</reference>
<evidence type="ECO:0000256" key="1">
    <source>
        <dbReference type="SAM" id="MobiDB-lite"/>
    </source>
</evidence>
<proteinExistence type="predicted"/>
<gene>
    <name evidence="2" type="ORF">AAND1436_LOCUS17423</name>
</gene>
<dbReference type="AlphaFoldDB" id="A0A7S2CEL0"/>
<feature type="compositionally biased region" description="Low complexity" evidence="1">
    <location>
        <begin position="46"/>
        <end position="81"/>
    </location>
</feature>
<feature type="region of interest" description="Disordered" evidence="1">
    <location>
        <begin position="1"/>
        <end position="81"/>
    </location>
</feature>
<feature type="region of interest" description="Disordered" evidence="1">
    <location>
        <begin position="109"/>
        <end position="157"/>
    </location>
</feature>
<organism evidence="2">
    <name type="scientific">Alexandrium andersonii</name>
    <dbReference type="NCBI Taxonomy" id="327968"/>
    <lineage>
        <taxon>Eukaryota</taxon>
        <taxon>Sar</taxon>
        <taxon>Alveolata</taxon>
        <taxon>Dinophyceae</taxon>
        <taxon>Gonyaulacales</taxon>
        <taxon>Pyrocystaceae</taxon>
        <taxon>Alexandrium</taxon>
    </lineage>
</organism>